<gene>
    <name evidence="2" type="ORF">EW145_g6486</name>
</gene>
<dbReference type="SUPFAM" id="SSF56112">
    <property type="entry name" value="Protein kinase-like (PK-like)"/>
    <property type="match status" value="1"/>
</dbReference>
<dbReference type="PANTHER" id="PTHR37542:SF3">
    <property type="entry name" value="PRION-INHIBITION AND PROPAGATION HELO DOMAIN-CONTAINING PROTEIN"/>
    <property type="match status" value="1"/>
</dbReference>
<dbReference type="PROSITE" id="PS50011">
    <property type="entry name" value="PROTEIN_KINASE_DOM"/>
    <property type="match status" value="1"/>
</dbReference>
<dbReference type="InterPro" id="IPR000719">
    <property type="entry name" value="Prot_kinase_dom"/>
</dbReference>
<dbReference type="PANTHER" id="PTHR37542">
    <property type="entry name" value="HELO DOMAIN-CONTAINING PROTEIN-RELATED"/>
    <property type="match status" value="1"/>
</dbReference>
<dbReference type="EMBL" id="SGPK01000493">
    <property type="protein sequence ID" value="THH03152.1"/>
    <property type="molecule type" value="Genomic_DNA"/>
</dbReference>
<organism evidence="2 3">
    <name type="scientific">Phellinidium pouzarii</name>
    <dbReference type="NCBI Taxonomy" id="167371"/>
    <lineage>
        <taxon>Eukaryota</taxon>
        <taxon>Fungi</taxon>
        <taxon>Dikarya</taxon>
        <taxon>Basidiomycota</taxon>
        <taxon>Agaricomycotina</taxon>
        <taxon>Agaricomycetes</taxon>
        <taxon>Hymenochaetales</taxon>
        <taxon>Hymenochaetaceae</taxon>
        <taxon>Phellinidium</taxon>
    </lineage>
</organism>
<dbReference type="InterPro" id="IPR011009">
    <property type="entry name" value="Kinase-like_dom_sf"/>
</dbReference>
<feature type="domain" description="Protein kinase" evidence="1">
    <location>
        <begin position="1"/>
        <end position="268"/>
    </location>
</feature>
<sequence length="293" mass="33124">RLFLEDLSEDDDALCKTTGLLPCLGYVESRRIDGSNELISIEQILRLPKRISGFQTLRSILLDEWTEESIPKTPDRLRLAVKLLESVLVLHAIGLVHKAISPDTILVTHSDDVKIGTPYLFGFHQTRGEFQESGRSPSDPNLRKSLYIHPNNTQDTRYRPFEMLDDIYSFGVTLLEIVLWKSFFIYDKDSENWIGDKSTLCFSEESGLPKNPALNGGKRRLLQKVVVVRKQSPKLAEIIEQCLNCREICCADPTQIATGNEEDSEERYSEEASQAVGLAARVIEGLRKLSTNL</sequence>
<dbReference type="OrthoDB" id="1911848at2759"/>
<evidence type="ECO:0000313" key="2">
    <source>
        <dbReference type="EMBL" id="THH03152.1"/>
    </source>
</evidence>
<reference evidence="2 3" key="1">
    <citation type="submission" date="2019-02" db="EMBL/GenBank/DDBJ databases">
        <title>Genome sequencing of the rare red list fungi Phellinidium pouzarii.</title>
        <authorList>
            <person name="Buettner E."/>
            <person name="Kellner H."/>
        </authorList>
    </citation>
    <scope>NUCLEOTIDE SEQUENCE [LARGE SCALE GENOMIC DNA]</scope>
    <source>
        <strain evidence="2 3">DSM 108285</strain>
    </source>
</reference>
<dbReference type="GO" id="GO:0005524">
    <property type="term" value="F:ATP binding"/>
    <property type="evidence" value="ECO:0007669"/>
    <property type="project" value="InterPro"/>
</dbReference>
<feature type="non-terminal residue" evidence="2">
    <location>
        <position position="1"/>
    </location>
</feature>
<accession>A0A4S4KWG4</accession>
<keyword evidence="3" id="KW-1185">Reference proteome</keyword>
<evidence type="ECO:0000259" key="1">
    <source>
        <dbReference type="PROSITE" id="PS50011"/>
    </source>
</evidence>
<dbReference type="AlphaFoldDB" id="A0A4S4KWG4"/>
<dbReference type="GO" id="GO:0004672">
    <property type="term" value="F:protein kinase activity"/>
    <property type="evidence" value="ECO:0007669"/>
    <property type="project" value="InterPro"/>
</dbReference>
<comment type="caution">
    <text evidence="2">The sequence shown here is derived from an EMBL/GenBank/DDBJ whole genome shotgun (WGS) entry which is preliminary data.</text>
</comment>
<dbReference type="InterPro" id="IPR001245">
    <property type="entry name" value="Ser-Thr/Tyr_kinase_cat_dom"/>
</dbReference>
<name>A0A4S4KWG4_9AGAM</name>
<protein>
    <recommendedName>
        <fullName evidence="1">Protein kinase domain-containing protein</fullName>
    </recommendedName>
</protein>
<dbReference type="Gene3D" id="1.10.510.10">
    <property type="entry name" value="Transferase(Phosphotransferase) domain 1"/>
    <property type="match status" value="1"/>
</dbReference>
<dbReference type="Pfam" id="PF07714">
    <property type="entry name" value="PK_Tyr_Ser-Thr"/>
    <property type="match status" value="1"/>
</dbReference>
<proteinExistence type="predicted"/>
<dbReference type="Proteomes" id="UP000308199">
    <property type="component" value="Unassembled WGS sequence"/>
</dbReference>
<evidence type="ECO:0000313" key="3">
    <source>
        <dbReference type="Proteomes" id="UP000308199"/>
    </source>
</evidence>